<dbReference type="Proteomes" id="UP000501926">
    <property type="component" value="Chromosome"/>
</dbReference>
<dbReference type="EMBL" id="CP049055">
    <property type="protein sequence ID" value="QII13141.1"/>
    <property type="molecule type" value="Genomic_DNA"/>
</dbReference>
<reference evidence="1" key="2">
    <citation type="submission" date="2006-01" db="EMBL/GenBank/DDBJ databases">
        <authorList>
            <person name="Genoscope"/>
        </authorList>
    </citation>
    <scope>NUCLEOTIDE SEQUENCE</scope>
</reference>
<evidence type="ECO:0000313" key="1">
    <source>
        <dbReference type="EMBL" id="CAJ73060.1"/>
    </source>
</evidence>
<gene>
    <name evidence="2" type="ORF">KsCSTR_37620</name>
    <name evidence="1" type="ORF">kuste2315</name>
</gene>
<reference evidence="1" key="1">
    <citation type="journal article" date="2006" name="Nature">
        <title>Deciphering the evolution and metabolism of an anammox bacterium from a community genome.</title>
        <authorList>
            <person name="Strous M."/>
            <person name="Pelletier E."/>
            <person name="Mangenot S."/>
            <person name="Rattei T."/>
            <person name="Lehner A."/>
            <person name="Taylor M.W."/>
            <person name="Horn M."/>
            <person name="Daims H."/>
            <person name="Bartol-Mavel D."/>
            <person name="Wincker P."/>
            <person name="Barbe V."/>
            <person name="Fonknechten N."/>
            <person name="Vallenet D."/>
            <person name="Segurens B."/>
            <person name="Schenowitz-Truong C."/>
            <person name="Medigue C."/>
            <person name="Collingro A."/>
            <person name="Snel B."/>
            <person name="Dutilh B.E."/>
            <person name="OpDenCamp H.J.M."/>
            <person name="vanDerDrift C."/>
            <person name="Cirpus I."/>
            <person name="vanDePas-Schoonen K.T."/>
            <person name="Harhangi H.R."/>
            <person name="vanNiftrik L."/>
            <person name="Schmid M."/>
            <person name="Keltjens J."/>
            <person name="vanDeVossenberg J."/>
            <person name="Kartal B."/>
            <person name="Meier H."/>
            <person name="Frishman D."/>
            <person name="Huynen M.A."/>
            <person name="Mewes H."/>
            <person name="Weissenbach J."/>
            <person name="Jetten M.S.M."/>
            <person name="Wagner M."/>
            <person name="LePaslier D."/>
        </authorList>
    </citation>
    <scope>NUCLEOTIDE SEQUENCE</scope>
</reference>
<reference evidence="2 3" key="3">
    <citation type="submission" date="2020-02" db="EMBL/GenBank/DDBJ databases">
        <title>Newly sequenced genome of strain CSTR1 showed variability in Candidatus Kuenenia stuttgartiensis genomes.</title>
        <authorList>
            <person name="Ding C."/>
            <person name="Adrian L."/>
        </authorList>
    </citation>
    <scope>NUCLEOTIDE SEQUENCE [LARGE SCALE GENOMIC DNA]</scope>
    <source>
        <strain evidence="2 3">CSTR1</strain>
    </source>
</reference>
<dbReference type="AlphaFoldDB" id="Q1Q667"/>
<accession>Q1Q667</accession>
<dbReference type="EMBL" id="CT573071">
    <property type="protein sequence ID" value="CAJ73060.1"/>
    <property type="molecule type" value="Genomic_DNA"/>
</dbReference>
<name>Q1Q667_KUEST</name>
<proteinExistence type="predicted"/>
<evidence type="ECO:0000313" key="3">
    <source>
        <dbReference type="Proteomes" id="UP000501926"/>
    </source>
</evidence>
<sequence length="56" mass="6255">MAKDLMVSYAVGSRHSTVGSRQIEDCRLRTVFVFFSSGYTGLGCCIKFLETEKCII</sequence>
<protein>
    <submittedName>
        <fullName evidence="1">Uncharacterized protein</fullName>
    </submittedName>
</protein>
<organism evidence="1">
    <name type="scientific">Kuenenia stuttgartiensis</name>
    <dbReference type="NCBI Taxonomy" id="174633"/>
    <lineage>
        <taxon>Bacteria</taxon>
        <taxon>Pseudomonadati</taxon>
        <taxon>Planctomycetota</taxon>
        <taxon>Candidatus Brocadiia</taxon>
        <taxon>Candidatus Brocadiales</taxon>
        <taxon>Candidatus Brocadiaceae</taxon>
        <taxon>Candidatus Kuenenia</taxon>
    </lineage>
</organism>
<evidence type="ECO:0000313" key="2">
    <source>
        <dbReference type="EMBL" id="QII13141.1"/>
    </source>
</evidence>